<evidence type="ECO:0008006" key="4">
    <source>
        <dbReference type="Google" id="ProtNLM"/>
    </source>
</evidence>
<reference evidence="3" key="1">
    <citation type="submission" date="2018-05" db="EMBL/GenBank/DDBJ databases">
        <title>Algibacter marinivivus sp. nov., isolated from sample around a algae.</title>
        <authorList>
            <person name="Lu D."/>
        </authorList>
    </citation>
    <scope>NUCLEOTIDE SEQUENCE [LARGE SCALE GENOMIC DNA]</scope>
    <source>
        <strain evidence="3">ZY111</strain>
    </source>
</reference>
<feature type="transmembrane region" description="Helical" evidence="1">
    <location>
        <begin position="195"/>
        <end position="216"/>
    </location>
</feature>
<dbReference type="EMBL" id="QFRI01000003">
    <property type="protein sequence ID" value="PWH82042.1"/>
    <property type="molecule type" value="Genomic_DNA"/>
</dbReference>
<accession>A0A2U2X2N6</accession>
<protein>
    <recommendedName>
        <fullName evidence="4">Class I SAM-dependent methyltransferase</fullName>
    </recommendedName>
</protein>
<keyword evidence="3" id="KW-1185">Reference proteome</keyword>
<dbReference type="AlphaFoldDB" id="A0A2U2X2N6"/>
<evidence type="ECO:0000313" key="3">
    <source>
        <dbReference type="Proteomes" id="UP000245375"/>
    </source>
</evidence>
<keyword evidence="1" id="KW-1133">Transmembrane helix</keyword>
<organism evidence="2 3">
    <name type="scientific">Algibacter marinivivus</name>
    <dbReference type="NCBI Taxonomy" id="2100723"/>
    <lineage>
        <taxon>Bacteria</taxon>
        <taxon>Pseudomonadati</taxon>
        <taxon>Bacteroidota</taxon>
        <taxon>Flavobacteriia</taxon>
        <taxon>Flavobacteriales</taxon>
        <taxon>Flavobacteriaceae</taxon>
        <taxon>Algibacter</taxon>
    </lineage>
</organism>
<proteinExistence type="predicted"/>
<keyword evidence="1" id="KW-0472">Membrane</keyword>
<gene>
    <name evidence="2" type="ORF">DIS18_12305</name>
</gene>
<reference evidence="3" key="3">
    <citation type="submission" date="2018-05" db="EMBL/GenBank/DDBJ databases">
        <authorList>
            <person name="Lu D."/>
        </authorList>
    </citation>
    <scope>NUCLEOTIDE SEQUENCE [LARGE SCALE GENOMIC DNA]</scope>
    <source>
        <strain evidence="3">ZY111</strain>
    </source>
</reference>
<dbReference type="Proteomes" id="UP000245375">
    <property type="component" value="Unassembled WGS sequence"/>
</dbReference>
<feature type="transmembrane region" description="Helical" evidence="1">
    <location>
        <begin position="168"/>
        <end position="189"/>
    </location>
</feature>
<reference evidence="2 3" key="2">
    <citation type="submission" date="2018-05" db="EMBL/GenBank/DDBJ databases">
        <title>Algibacter marinivivus sp. nov., isolated from sample around a algae.</title>
        <authorList>
            <person name="Zhong X."/>
        </authorList>
    </citation>
    <scope>NUCLEOTIDE SEQUENCE [LARGE SCALE GENOMIC DNA]</scope>
    <source>
        <strain evidence="2 3">ZY111</strain>
    </source>
</reference>
<dbReference type="RefSeq" id="WP_109353382.1">
    <property type="nucleotide sequence ID" value="NZ_QFRI01000003.1"/>
</dbReference>
<evidence type="ECO:0000256" key="1">
    <source>
        <dbReference type="SAM" id="Phobius"/>
    </source>
</evidence>
<keyword evidence="1" id="KW-0812">Transmembrane</keyword>
<sequence length="270" mass="30824">MKRKELFEFEDFSWFPTSFRVAMTNLILLLHKIMGTTEVLSNLIIDLRKTIHFDSIVDLGSGSGGPMPSVVEHINEVQKEDKLRLLLTDLHPNPKLVKKINTDDNEFVTYHEDSINATNLSEVPKGLKTMIASFHHMNPEIAKNILKSASKNNEPILIYEIAKNNVPFVAWILLLPISLLILFVMTWVMTPFTKSITLTQLLFTYIIPIIPLAYAWDGQASLMRTYTFEDIELLLSDVKTSNYNWEINDAFKANGKKQGYYIKGYPLGGK</sequence>
<evidence type="ECO:0000313" key="2">
    <source>
        <dbReference type="EMBL" id="PWH82042.1"/>
    </source>
</evidence>
<dbReference type="OrthoDB" id="117053at2"/>
<name>A0A2U2X2N6_9FLAO</name>
<comment type="caution">
    <text evidence="2">The sequence shown here is derived from an EMBL/GenBank/DDBJ whole genome shotgun (WGS) entry which is preliminary data.</text>
</comment>